<proteinExistence type="predicted"/>
<dbReference type="AlphaFoldDB" id="A0A3S5CGW9"/>
<accession>A0A3S5CGW9</accession>
<reference evidence="1" key="1">
    <citation type="submission" date="2018-11" db="EMBL/GenBank/DDBJ databases">
        <authorList>
            <consortium name="Pathogen Informatics"/>
        </authorList>
    </citation>
    <scope>NUCLEOTIDE SEQUENCE</scope>
</reference>
<sequence length="154" mass="17584">MHDPDHAIFEDLEQQMPMSMSMHMPVSVTRPQLGLQTHDSVDHSLIPTHVMCGLGHNCWRENASLPFFPFGSVCFLPGSSISLDPCHLISATRGVISHTLPFIRRLLVRSSYGSLLRALSYQMKVTQQPCLRRFIKTQILFLSTNLFMMYLHKK</sequence>
<name>A0A3S5CGW9_9PLAT</name>
<protein>
    <submittedName>
        <fullName evidence="1">Uncharacterized protein</fullName>
    </submittedName>
</protein>
<comment type="caution">
    <text evidence="1">The sequence shown here is derived from an EMBL/GenBank/DDBJ whole genome shotgun (WGS) entry which is preliminary data.</text>
</comment>
<dbReference type="EMBL" id="CAAALY010045771">
    <property type="protein sequence ID" value="VEL20297.1"/>
    <property type="molecule type" value="Genomic_DNA"/>
</dbReference>
<gene>
    <name evidence="1" type="ORF">PXEA_LOCUS13737</name>
</gene>
<evidence type="ECO:0000313" key="1">
    <source>
        <dbReference type="EMBL" id="VEL20297.1"/>
    </source>
</evidence>
<keyword evidence="2" id="KW-1185">Reference proteome</keyword>
<organism evidence="1 2">
    <name type="scientific">Protopolystoma xenopodis</name>
    <dbReference type="NCBI Taxonomy" id="117903"/>
    <lineage>
        <taxon>Eukaryota</taxon>
        <taxon>Metazoa</taxon>
        <taxon>Spiralia</taxon>
        <taxon>Lophotrochozoa</taxon>
        <taxon>Platyhelminthes</taxon>
        <taxon>Monogenea</taxon>
        <taxon>Polyopisthocotylea</taxon>
        <taxon>Polystomatidea</taxon>
        <taxon>Polystomatidae</taxon>
        <taxon>Protopolystoma</taxon>
    </lineage>
</organism>
<dbReference type="Proteomes" id="UP000784294">
    <property type="component" value="Unassembled WGS sequence"/>
</dbReference>
<evidence type="ECO:0000313" key="2">
    <source>
        <dbReference type="Proteomes" id="UP000784294"/>
    </source>
</evidence>